<reference evidence="2" key="1">
    <citation type="submission" date="2023-04" db="EMBL/GenBank/DDBJ databases">
        <title>Chromosome-level genome of Chaenocephalus aceratus.</title>
        <authorList>
            <person name="Park H."/>
        </authorList>
    </citation>
    <scope>NUCLEOTIDE SEQUENCE</scope>
    <source>
        <strain evidence="2">DE</strain>
        <tissue evidence="2">Muscle</tissue>
    </source>
</reference>
<dbReference type="EMBL" id="JASDAP010000484">
    <property type="protein sequence ID" value="KAK1874978.1"/>
    <property type="molecule type" value="Genomic_DNA"/>
</dbReference>
<keyword evidence="3" id="KW-1185">Reference proteome</keyword>
<dbReference type="AlphaFoldDB" id="A0AAD9B2T6"/>
<evidence type="ECO:0000256" key="1">
    <source>
        <dbReference type="SAM" id="MobiDB-lite"/>
    </source>
</evidence>
<gene>
    <name evidence="2" type="ORF">KUDE01_001528</name>
</gene>
<protein>
    <submittedName>
        <fullName evidence="2">Myosin-1</fullName>
    </submittedName>
</protein>
<evidence type="ECO:0000313" key="2">
    <source>
        <dbReference type="EMBL" id="KAK1874978.1"/>
    </source>
</evidence>
<name>A0AAD9B2T6_DISEL</name>
<dbReference type="Proteomes" id="UP001228049">
    <property type="component" value="Unassembled WGS sequence"/>
</dbReference>
<sequence>MGISFLGGPSSRTLIRHLQQTFGSDLLVLSSPGIADIIAFRSCASQTLRLVNDDEDDMESIAVKASKQIIQDVKNIDMDKGHYNISINKDMIKESAIVDHFDADIASQNGKQSTHSLAVLLTQYSQSSEEGKEQTNPKINRIPKDSPDIPYDIDIHRYQGPKQPPMPPDEATKAVCSLKSLAHQVVVVTRASEAALSFLPEVLTQDNCPEYHGYNTKHSREQGTVPQAKTKALYLPLIDMKPSDPDTMMTAMARVQ</sequence>
<evidence type="ECO:0000313" key="3">
    <source>
        <dbReference type="Proteomes" id="UP001228049"/>
    </source>
</evidence>
<comment type="caution">
    <text evidence="2">The sequence shown here is derived from an EMBL/GenBank/DDBJ whole genome shotgun (WGS) entry which is preliminary data.</text>
</comment>
<proteinExistence type="predicted"/>
<feature type="region of interest" description="Disordered" evidence="1">
    <location>
        <begin position="125"/>
        <end position="147"/>
    </location>
</feature>
<accession>A0AAD9B2T6</accession>
<organism evidence="2 3">
    <name type="scientific">Dissostichus eleginoides</name>
    <name type="common">Patagonian toothfish</name>
    <name type="synonym">Dissostichus amissus</name>
    <dbReference type="NCBI Taxonomy" id="100907"/>
    <lineage>
        <taxon>Eukaryota</taxon>
        <taxon>Metazoa</taxon>
        <taxon>Chordata</taxon>
        <taxon>Craniata</taxon>
        <taxon>Vertebrata</taxon>
        <taxon>Euteleostomi</taxon>
        <taxon>Actinopterygii</taxon>
        <taxon>Neopterygii</taxon>
        <taxon>Teleostei</taxon>
        <taxon>Neoteleostei</taxon>
        <taxon>Acanthomorphata</taxon>
        <taxon>Eupercaria</taxon>
        <taxon>Perciformes</taxon>
        <taxon>Notothenioidei</taxon>
        <taxon>Nototheniidae</taxon>
        <taxon>Dissostichus</taxon>
    </lineage>
</organism>